<reference evidence="4" key="1">
    <citation type="submission" date="2020-07" db="EMBL/GenBank/DDBJ databases">
        <title>Huge and variable diversity of episymbiotic CPR bacteria and DPANN archaea in groundwater ecosystems.</title>
        <authorList>
            <person name="He C.Y."/>
            <person name="Keren R."/>
            <person name="Whittaker M."/>
            <person name="Farag I.F."/>
            <person name="Doudna J."/>
            <person name="Cate J.H.D."/>
            <person name="Banfield J.F."/>
        </authorList>
    </citation>
    <scope>NUCLEOTIDE SEQUENCE</scope>
    <source>
        <strain evidence="4">NC_groundwater_763_Ag_S-0.2um_68_21</strain>
    </source>
</reference>
<accession>A0A932MM45</accession>
<feature type="chain" id="PRO_5037480886" evidence="3">
    <location>
        <begin position="27"/>
        <end position="337"/>
    </location>
</feature>
<organism evidence="4 5">
    <name type="scientific">Tectimicrobiota bacterium</name>
    <dbReference type="NCBI Taxonomy" id="2528274"/>
    <lineage>
        <taxon>Bacteria</taxon>
        <taxon>Pseudomonadati</taxon>
        <taxon>Nitrospinota/Tectimicrobiota group</taxon>
        <taxon>Candidatus Tectimicrobiota</taxon>
    </lineage>
</organism>
<dbReference type="PANTHER" id="PTHR33376:SF5">
    <property type="entry name" value="EXTRACYTOPLASMIC SOLUTE RECEPTOR PROTEIN"/>
    <property type="match status" value="1"/>
</dbReference>
<feature type="coiled-coil region" evidence="2">
    <location>
        <begin position="251"/>
        <end position="278"/>
    </location>
</feature>
<evidence type="ECO:0000313" key="5">
    <source>
        <dbReference type="Proteomes" id="UP000782312"/>
    </source>
</evidence>
<evidence type="ECO:0000256" key="2">
    <source>
        <dbReference type="SAM" id="Coils"/>
    </source>
</evidence>
<feature type="signal peptide" evidence="3">
    <location>
        <begin position="1"/>
        <end position="26"/>
    </location>
</feature>
<gene>
    <name evidence="4" type="primary">dctP</name>
    <name evidence="4" type="ORF">HYZ11_00985</name>
</gene>
<dbReference type="AlphaFoldDB" id="A0A932MM45"/>
<dbReference type="Pfam" id="PF03480">
    <property type="entry name" value="DctP"/>
    <property type="match status" value="1"/>
</dbReference>
<protein>
    <submittedName>
        <fullName evidence="4">TRAP transporter substrate-binding protein DctP</fullName>
    </submittedName>
</protein>
<dbReference type="PANTHER" id="PTHR33376">
    <property type="match status" value="1"/>
</dbReference>
<sequence length="337" mass="37779">MTFPIPRLLRAAIALALLLWASPAAAATEIKFASLAPEGTTWMEVMRALDRDMRQATDGAVRFRIYPGGVSGNEKDVVRKIRVGQLHAAGFTGVGLGEILPAVRLMELPFLFRDYGEADAVRRALSGWYEDAFREKGFVLLGWSEVGFAHFFSQAPIRSRADLRRRKVWMWEGDPLARAYFEALGVRPIPLSVTDVLTSLQTGLIDTVYVNPLGAVALQWFTKVKYMSPVPMANVTGAVVVREEAFQRLPAEHRRLLIEKTREQMEELRRRTRDENGRAVEAMRKRGLLISEPPSAAELEEFRRIGREAEKKLAGSLIPADLLARARKALAEARSPR</sequence>
<dbReference type="EMBL" id="JACPUR010000001">
    <property type="protein sequence ID" value="MBI3126162.1"/>
    <property type="molecule type" value="Genomic_DNA"/>
</dbReference>
<dbReference type="InterPro" id="IPR038404">
    <property type="entry name" value="TRAP_DctP_sf"/>
</dbReference>
<dbReference type="CDD" id="cd13670">
    <property type="entry name" value="PBP2_TRAP_Tp0957_like"/>
    <property type="match status" value="1"/>
</dbReference>
<evidence type="ECO:0000313" key="4">
    <source>
        <dbReference type="EMBL" id="MBI3126162.1"/>
    </source>
</evidence>
<evidence type="ECO:0000256" key="3">
    <source>
        <dbReference type="SAM" id="SignalP"/>
    </source>
</evidence>
<evidence type="ECO:0000256" key="1">
    <source>
        <dbReference type="ARBA" id="ARBA00022729"/>
    </source>
</evidence>
<proteinExistence type="predicted"/>
<dbReference type="InterPro" id="IPR018389">
    <property type="entry name" value="DctP_fam"/>
</dbReference>
<name>A0A932MM45_UNCTE</name>
<keyword evidence="1 3" id="KW-0732">Signal</keyword>
<dbReference type="GO" id="GO:0055085">
    <property type="term" value="P:transmembrane transport"/>
    <property type="evidence" value="ECO:0007669"/>
    <property type="project" value="InterPro"/>
</dbReference>
<dbReference type="Proteomes" id="UP000782312">
    <property type="component" value="Unassembled WGS sequence"/>
</dbReference>
<dbReference type="Gene3D" id="3.40.190.170">
    <property type="entry name" value="Bacterial extracellular solute-binding protein, family 7"/>
    <property type="match status" value="1"/>
</dbReference>
<keyword evidence="2" id="KW-0175">Coiled coil</keyword>
<dbReference type="NCBIfam" id="NF037995">
    <property type="entry name" value="TRAP_S1"/>
    <property type="match status" value="1"/>
</dbReference>
<comment type="caution">
    <text evidence="4">The sequence shown here is derived from an EMBL/GenBank/DDBJ whole genome shotgun (WGS) entry which is preliminary data.</text>
</comment>